<organism evidence="2 3">
    <name type="scientific">Rhizobium tumorigenes</name>
    <dbReference type="NCBI Taxonomy" id="2041385"/>
    <lineage>
        <taxon>Bacteria</taxon>
        <taxon>Pseudomonadati</taxon>
        <taxon>Pseudomonadota</taxon>
        <taxon>Alphaproteobacteria</taxon>
        <taxon>Hyphomicrobiales</taxon>
        <taxon>Rhizobiaceae</taxon>
        <taxon>Rhizobium/Agrobacterium group</taxon>
        <taxon>Rhizobium</taxon>
    </lineage>
</organism>
<dbReference type="AlphaFoldDB" id="A0AAF1KVR4"/>
<dbReference type="RefSeq" id="WP_111221918.1">
    <property type="nucleotide sequence ID" value="NZ_CP117255.1"/>
</dbReference>
<feature type="compositionally biased region" description="Polar residues" evidence="1">
    <location>
        <begin position="71"/>
        <end position="80"/>
    </location>
</feature>
<dbReference type="Proteomes" id="UP000249499">
    <property type="component" value="Chromosome"/>
</dbReference>
<reference evidence="2 3" key="1">
    <citation type="journal article" date="2018" name="Sci. Rep.">
        <title>Rhizobium tumorigenes sp. nov., a novel plant tumorigenic bacterium isolated from cane gall tumors on thornless blackberry.</title>
        <authorList>
            <person name="Kuzmanovi N."/>
            <person name="Smalla K."/>
            <person name="Gronow S."/>
            <person name="PuBawska J."/>
        </authorList>
    </citation>
    <scope>NUCLEOTIDE SEQUENCE [LARGE SCALE GENOMIC DNA]</scope>
    <source>
        <strain evidence="2 3">1078</strain>
    </source>
</reference>
<gene>
    <name evidence="2" type="ORF">PR017_07300</name>
</gene>
<evidence type="ECO:0000313" key="2">
    <source>
        <dbReference type="EMBL" id="WFR96911.1"/>
    </source>
</evidence>
<reference evidence="3" key="2">
    <citation type="journal article" date="2023" name="MicrobiologyOpen">
        <title>Genomics of the tumorigenes clade of the family Rhizobiaceae and description of Rhizobium rhododendri sp. nov.</title>
        <authorList>
            <person name="Kuzmanovic N."/>
            <person name="diCenzo G.C."/>
            <person name="Bunk B."/>
            <person name="Sproeer C."/>
            <person name="Fruehling A."/>
            <person name="Neumann-Schaal M."/>
            <person name="Overmann J."/>
            <person name="Smalla K."/>
        </authorList>
    </citation>
    <scope>NUCLEOTIDE SEQUENCE [LARGE SCALE GENOMIC DNA]</scope>
    <source>
        <strain evidence="3">1078</strain>
    </source>
</reference>
<keyword evidence="3" id="KW-1185">Reference proteome</keyword>
<sequence>MVEVVNVSAYMASWAADMTKQPTLVPPAIAERTARKEALRRLRDGVDDSDVESISPIIQATTIGLDLMNEGSRQPRSTLQHALDSYAEND</sequence>
<evidence type="ECO:0000256" key="1">
    <source>
        <dbReference type="SAM" id="MobiDB-lite"/>
    </source>
</evidence>
<name>A0AAF1KVR4_9HYPH</name>
<protein>
    <submittedName>
        <fullName evidence="2">Uncharacterized protein</fullName>
    </submittedName>
</protein>
<accession>A0AAF1KVR4</accession>
<proteinExistence type="predicted"/>
<evidence type="ECO:0000313" key="3">
    <source>
        <dbReference type="Proteomes" id="UP000249499"/>
    </source>
</evidence>
<dbReference type="EMBL" id="CP117255">
    <property type="protein sequence ID" value="WFR96911.1"/>
    <property type="molecule type" value="Genomic_DNA"/>
</dbReference>
<dbReference type="KEGG" id="rtu:PR017_07300"/>
<feature type="region of interest" description="Disordered" evidence="1">
    <location>
        <begin position="69"/>
        <end position="90"/>
    </location>
</feature>